<name>A0A0E9P616_ANGAN</name>
<dbReference type="EMBL" id="GBXM01108546">
    <property type="protein sequence ID" value="JAH00031.1"/>
    <property type="molecule type" value="Transcribed_RNA"/>
</dbReference>
<evidence type="ECO:0000313" key="1">
    <source>
        <dbReference type="EMBL" id="JAH00031.1"/>
    </source>
</evidence>
<sequence length="56" mass="6116">MFKELGVQFNDCSTSVPKWNAAFASLRTLLNFAGGKYPALWTGCTDRGNVTLCEAN</sequence>
<dbReference type="AlphaFoldDB" id="A0A0E9P616"/>
<reference evidence="1" key="1">
    <citation type="submission" date="2014-11" db="EMBL/GenBank/DDBJ databases">
        <authorList>
            <person name="Amaro Gonzalez C."/>
        </authorList>
    </citation>
    <scope>NUCLEOTIDE SEQUENCE</scope>
</reference>
<accession>A0A0E9P616</accession>
<proteinExistence type="predicted"/>
<reference evidence="1" key="2">
    <citation type="journal article" date="2015" name="Fish Shellfish Immunol.">
        <title>Early steps in the European eel (Anguilla anguilla)-Vibrio vulnificus interaction in the gills: Role of the RtxA13 toxin.</title>
        <authorList>
            <person name="Callol A."/>
            <person name="Pajuelo D."/>
            <person name="Ebbesson L."/>
            <person name="Teles M."/>
            <person name="MacKenzie S."/>
            <person name="Amaro C."/>
        </authorList>
    </citation>
    <scope>NUCLEOTIDE SEQUENCE</scope>
</reference>
<organism evidence="1">
    <name type="scientific">Anguilla anguilla</name>
    <name type="common">European freshwater eel</name>
    <name type="synonym">Muraena anguilla</name>
    <dbReference type="NCBI Taxonomy" id="7936"/>
    <lineage>
        <taxon>Eukaryota</taxon>
        <taxon>Metazoa</taxon>
        <taxon>Chordata</taxon>
        <taxon>Craniata</taxon>
        <taxon>Vertebrata</taxon>
        <taxon>Euteleostomi</taxon>
        <taxon>Actinopterygii</taxon>
        <taxon>Neopterygii</taxon>
        <taxon>Teleostei</taxon>
        <taxon>Anguilliformes</taxon>
        <taxon>Anguillidae</taxon>
        <taxon>Anguilla</taxon>
    </lineage>
</organism>
<protein>
    <submittedName>
        <fullName evidence="1">Uncharacterized protein</fullName>
    </submittedName>
</protein>